<evidence type="ECO:0000256" key="1">
    <source>
        <dbReference type="ARBA" id="ARBA00001947"/>
    </source>
</evidence>
<evidence type="ECO:0000313" key="7">
    <source>
        <dbReference type="Proteomes" id="UP001197378"/>
    </source>
</evidence>
<dbReference type="InterPro" id="IPR051607">
    <property type="entry name" value="Metallo-dep_hydrolases"/>
</dbReference>
<dbReference type="GO" id="GO:0008270">
    <property type="term" value="F:zinc ion binding"/>
    <property type="evidence" value="ECO:0007669"/>
    <property type="project" value="TreeGrafter"/>
</dbReference>
<dbReference type="InterPro" id="IPR011059">
    <property type="entry name" value="Metal-dep_hydrolase_composite"/>
</dbReference>
<proteinExistence type="predicted"/>
<evidence type="ECO:0000259" key="5">
    <source>
        <dbReference type="Pfam" id="PF01979"/>
    </source>
</evidence>
<keyword evidence="3" id="KW-0378">Hydrolase</keyword>
<dbReference type="SUPFAM" id="SSF51556">
    <property type="entry name" value="Metallo-dependent hydrolases"/>
    <property type="match status" value="1"/>
</dbReference>
<dbReference type="InterPro" id="IPR032466">
    <property type="entry name" value="Metal_Hydrolase"/>
</dbReference>
<dbReference type="GO" id="GO:0005829">
    <property type="term" value="C:cytosol"/>
    <property type="evidence" value="ECO:0007669"/>
    <property type="project" value="TreeGrafter"/>
</dbReference>
<dbReference type="Proteomes" id="UP001197378">
    <property type="component" value="Unassembled WGS sequence"/>
</dbReference>
<reference evidence="6" key="1">
    <citation type="journal article" date="2021" name="ISME J.">
        <title>Genomic evolution of the class Acidithiobacillia: deep-branching Proteobacteria living in extreme acidic conditions.</title>
        <authorList>
            <person name="Moya-Beltran A."/>
            <person name="Beard S."/>
            <person name="Rojas-Villalobos C."/>
            <person name="Issotta F."/>
            <person name="Gallardo Y."/>
            <person name="Ulloa R."/>
            <person name="Giaveno A."/>
            <person name="Degli Esposti M."/>
            <person name="Johnson D.B."/>
            <person name="Quatrini R."/>
        </authorList>
    </citation>
    <scope>NUCLEOTIDE SEQUENCE</scope>
    <source>
        <strain evidence="6">VAN18-1</strain>
    </source>
</reference>
<sequence length="410" mass="44987">MAVSVKLHRAAILNPRGPSSWDYWMDGVCAVRDGLVVACGSAATVLAEFPGADLVEHEGVLMPGFTDLHCHWVQHAVRGAYSGELLQWLQEYIWPEEGRFADEELARKRARTFYSDMLSAGTVMGLSFSSVHRAATEIALQEMRGDWVIGNALMAVNAPAYLTSHSQHAPEEMSALLASVVTEHYAVTPRFAPNMRMQDLQVAGKIARAQNLLVQTHLAESRAEVRWVRELFPAAESYTDVYDQAGLLGERSVLAHCIEMTDAEWACLADRGAWVAHCPSSNEALGNARMPLETLRRYNIPWALGSDIGAGPSHSMLHVLQRFFSIHGSAGVEVSAAEGLYRATFAGAMAMGRAARAGNLLPGKRADFVLMPGKPKPTDLDGWFRDLCQGEAEELETRPQETWLAGMRVN</sequence>
<evidence type="ECO:0000313" key="6">
    <source>
        <dbReference type="EMBL" id="MBU2788124.1"/>
    </source>
</evidence>
<accession>A0AAE2YQ67</accession>
<organism evidence="6 7">
    <name type="scientific">Igneacidithiobacillus copahuensis</name>
    <dbReference type="NCBI Taxonomy" id="2724909"/>
    <lineage>
        <taxon>Bacteria</taxon>
        <taxon>Pseudomonadati</taxon>
        <taxon>Pseudomonadota</taxon>
        <taxon>Acidithiobacillia</taxon>
        <taxon>Acidithiobacillales</taxon>
        <taxon>Acidithiobacillaceae</taxon>
        <taxon>Igneacidithiobacillus</taxon>
    </lineage>
</organism>
<dbReference type="PANTHER" id="PTHR11271">
    <property type="entry name" value="GUANINE DEAMINASE"/>
    <property type="match status" value="1"/>
</dbReference>
<dbReference type="Pfam" id="PF01979">
    <property type="entry name" value="Amidohydro_1"/>
    <property type="match status" value="1"/>
</dbReference>
<evidence type="ECO:0000256" key="3">
    <source>
        <dbReference type="ARBA" id="ARBA00022801"/>
    </source>
</evidence>
<dbReference type="SUPFAM" id="SSF51338">
    <property type="entry name" value="Composite domain of metallo-dependent hydrolases"/>
    <property type="match status" value="1"/>
</dbReference>
<keyword evidence="2" id="KW-0479">Metal-binding</keyword>
<comment type="cofactor">
    <cofactor evidence="1">
        <name>Zn(2+)</name>
        <dbReference type="ChEBI" id="CHEBI:29105"/>
    </cofactor>
</comment>
<keyword evidence="4" id="KW-0862">Zinc</keyword>
<comment type="caution">
    <text evidence="6">The sequence shown here is derived from an EMBL/GenBank/DDBJ whole genome shotgun (WGS) entry which is preliminary data.</text>
</comment>
<dbReference type="InterPro" id="IPR006680">
    <property type="entry name" value="Amidohydro-rel"/>
</dbReference>
<dbReference type="GO" id="GO:0008892">
    <property type="term" value="F:guanine deaminase activity"/>
    <property type="evidence" value="ECO:0007669"/>
    <property type="project" value="TreeGrafter"/>
</dbReference>
<dbReference type="PANTHER" id="PTHR11271:SF6">
    <property type="entry name" value="GUANINE DEAMINASE"/>
    <property type="match status" value="1"/>
</dbReference>
<keyword evidence="7" id="KW-1185">Reference proteome</keyword>
<protein>
    <submittedName>
        <fullName evidence="6">Amidohydrolase family protein</fullName>
    </submittedName>
</protein>
<dbReference type="EMBL" id="JAAXYO010000107">
    <property type="protein sequence ID" value="MBU2788124.1"/>
    <property type="molecule type" value="Genomic_DNA"/>
</dbReference>
<dbReference type="Gene3D" id="2.30.40.10">
    <property type="entry name" value="Urease, subunit C, domain 1"/>
    <property type="match status" value="1"/>
</dbReference>
<feature type="domain" description="Amidohydrolase-related" evidence="5">
    <location>
        <begin position="60"/>
        <end position="377"/>
    </location>
</feature>
<name>A0AAE2YQ67_9PROT</name>
<dbReference type="GO" id="GO:0046098">
    <property type="term" value="P:guanine metabolic process"/>
    <property type="evidence" value="ECO:0007669"/>
    <property type="project" value="TreeGrafter"/>
</dbReference>
<gene>
    <name evidence="6" type="ORF">HFQ13_07890</name>
</gene>
<dbReference type="Gene3D" id="3.20.20.140">
    <property type="entry name" value="Metal-dependent hydrolases"/>
    <property type="match status" value="1"/>
</dbReference>
<evidence type="ECO:0000256" key="4">
    <source>
        <dbReference type="ARBA" id="ARBA00022833"/>
    </source>
</evidence>
<evidence type="ECO:0000256" key="2">
    <source>
        <dbReference type="ARBA" id="ARBA00022723"/>
    </source>
</evidence>
<dbReference type="AlphaFoldDB" id="A0AAE2YQ67"/>